<evidence type="ECO:0000256" key="11">
    <source>
        <dbReference type="ARBA" id="ARBA00023257"/>
    </source>
</evidence>
<evidence type="ECO:0000256" key="5">
    <source>
        <dbReference type="ARBA" id="ARBA00022989"/>
    </source>
</evidence>
<evidence type="ECO:0000256" key="2">
    <source>
        <dbReference type="ARBA" id="ARBA00022448"/>
    </source>
</evidence>
<gene>
    <name evidence="18" type="ORF">LSTR_LSTR000883</name>
</gene>
<dbReference type="EMBL" id="QKKF02019844">
    <property type="protein sequence ID" value="RZF39362.1"/>
    <property type="molecule type" value="Genomic_DNA"/>
</dbReference>
<evidence type="ECO:0000256" key="7">
    <source>
        <dbReference type="ARBA" id="ARBA00023065"/>
    </source>
</evidence>
<dbReference type="GO" id="GO:0015276">
    <property type="term" value="F:ligand-gated monoatomic ion channel activity"/>
    <property type="evidence" value="ECO:0007669"/>
    <property type="project" value="InterPro"/>
</dbReference>
<evidence type="ECO:0000259" key="17">
    <source>
        <dbReference type="SMART" id="SM00918"/>
    </source>
</evidence>
<dbReference type="FunFam" id="3.40.190.10:FF:000061">
    <property type="entry name" value="Glutamate receptor, ionotropic kainate"/>
    <property type="match status" value="1"/>
</dbReference>
<dbReference type="Pfam" id="PF10613">
    <property type="entry name" value="Lig_chan-Glu_bd"/>
    <property type="match status" value="1"/>
</dbReference>
<dbReference type="SMART" id="SM00918">
    <property type="entry name" value="Lig_chan-Glu_bd"/>
    <property type="match status" value="1"/>
</dbReference>
<evidence type="ECO:0000256" key="6">
    <source>
        <dbReference type="ARBA" id="ARBA00023018"/>
    </source>
</evidence>
<keyword evidence="10" id="KW-0325">Glycoprotein</keyword>
<evidence type="ECO:0000256" key="15">
    <source>
        <dbReference type="SAM" id="Phobius"/>
    </source>
</evidence>
<dbReference type="PANTHER" id="PTHR18966">
    <property type="entry name" value="IONOTROPIC GLUTAMATE RECEPTOR"/>
    <property type="match status" value="1"/>
</dbReference>
<comment type="caution">
    <text evidence="18">The sequence shown here is derived from an EMBL/GenBank/DDBJ whole genome shotgun (WGS) entry which is preliminary data.</text>
</comment>
<dbReference type="FunFam" id="1.10.287.70:FF:000010">
    <property type="entry name" value="Putative glutamate receptor ionotropic kainate 1"/>
    <property type="match status" value="1"/>
</dbReference>
<dbReference type="InterPro" id="IPR019594">
    <property type="entry name" value="Glu/Gly-bd"/>
</dbReference>
<keyword evidence="13" id="KW-0407">Ion channel</keyword>
<evidence type="ECO:0000256" key="1">
    <source>
        <dbReference type="ARBA" id="ARBA00008685"/>
    </source>
</evidence>
<feature type="domain" description="Ionotropic glutamate receptor L-glutamate and glycine-binding" evidence="17">
    <location>
        <begin position="415"/>
        <end position="479"/>
    </location>
</feature>
<evidence type="ECO:0000313" key="18">
    <source>
        <dbReference type="EMBL" id="RZF39362.1"/>
    </source>
</evidence>
<keyword evidence="6" id="KW-0770">Synapse</keyword>
<protein>
    <submittedName>
        <fullName evidence="18">Uncharacterized protein</fullName>
    </submittedName>
</protein>
<dbReference type="Gene3D" id="1.10.287.70">
    <property type="match status" value="2"/>
</dbReference>
<organism evidence="18 19">
    <name type="scientific">Laodelphax striatellus</name>
    <name type="common">Small brown planthopper</name>
    <name type="synonym">Delphax striatella</name>
    <dbReference type="NCBI Taxonomy" id="195883"/>
    <lineage>
        <taxon>Eukaryota</taxon>
        <taxon>Metazoa</taxon>
        <taxon>Ecdysozoa</taxon>
        <taxon>Arthropoda</taxon>
        <taxon>Hexapoda</taxon>
        <taxon>Insecta</taxon>
        <taxon>Pterygota</taxon>
        <taxon>Neoptera</taxon>
        <taxon>Paraneoptera</taxon>
        <taxon>Hemiptera</taxon>
        <taxon>Auchenorrhyncha</taxon>
        <taxon>Fulgoroidea</taxon>
        <taxon>Delphacidae</taxon>
        <taxon>Criomorphinae</taxon>
        <taxon>Laodelphax</taxon>
    </lineage>
</organism>
<feature type="transmembrane region" description="Helical" evidence="15">
    <location>
        <begin position="657"/>
        <end position="677"/>
    </location>
</feature>
<dbReference type="SMART" id="SM00079">
    <property type="entry name" value="PBPe"/>
    <property type="match status" value="1"/>
</dbReference>
<proteinExistence type="inferred from homology"/>
<dbReference type="SUPFAM" id="SSF53850">
    <property type="entry name" value="Periplasmic binding protein-like II"/>
    <property type="match status" value="1"/>
</dbReference>
<evidence type="ECO:0000256" key="8">
    <source>
        <dbReference type="ARBA" id="ARBA00023136"/>
    </source>
</evidence>
<keyword evidence="9" id="KW-0675">Receptor</keyword>
<dbReference type="InParanoid" id="A0A482X154"/>
<evidence type="ECO:0000256" key="9">
    <source>
        <dbReference type="ARBA" id="ARBA00023170"/>
    </source>
</evidence>
<evidence type="ECO:0000256" key="14">
    <source>
        <dbReference type="ARBA" id="ARBA00034104"/>
    </source>
</evidence>
<keyword evidence="12" id="KW-1071">Ligand-gated ion channel</keyword>
<keyword evidence="7" id="KW-0406">Ion transport</keyword>
<dbReference type="FunFam" id="3.40.190.10:FF:000147">
    <property type="entry name" value="Uncharacterized protein, isoform C"/>
    <property type="match status" value="1"/>
</dbReference>
<evidence type="ECO:0000256" key="10">
    <source>
        <dbReference type="ARBA" id="ARBA00023180"/>
    </source>
</evidence>
<dbReference type="InterPro" id="IPR015683">
    <property type="entry name" value="Ionotropic_Glu_rcpt"/>
</dbReference>
<comment type="subcellular location">
    <subcellularLocation>
        <location evidence="14">Postsynaptic cell membrane</location>
        <topology evidence="14">Multi-pass membrane protein</topology>
    </subcellularLocation>
</comment>
<evidence type="ECO:0000259" key="16">
    <source>
        <dbReference type="SMART" id="SM00079"/>
    </source>
</evidence>
<evidence type="ECO:0000256" key="3">
    <source>
        <dbReference type="ARBA" id="ARBA00022475"/>
    </source>
</evidence>
<accession>A0A482X154</accession>
<sequence length="927" mass="105123">MSSSPQWNSVGLFQPDEKEEQVAFRMAIELTNIKRILNSTTLVAHIEEVSQYDSFNISKRICSLLANEAMNIGAIFGPQSATTSGIIKSISDKFEIPHIETRWDPFAKNSSMNINLYPEPQRLAQALIDVINDMDWETFTIIYDDEFGLLRLQEVFKYHDGYLKGEGQTPFTLHKLDEGNDYRPLLKQIKVSTETHIVLDCAAEKILSILRQAREVGMLGDYHSYIVTSLDAHTIDFEEIKMGRTNITALRMLNPGLGVVQQVIDEWIFEEQRKNRTPYLVADTLKSHSALMYDAVQLFAKGWAQLGLKEPSRPIECLAKDKPRNKNPNGFQLVSFIKMIQMEGMTGMMGFNELGRRDYFSLEIIELVKTGFKKIGSWDPKHGINYTRTQSEMYSELVQSISNKTFIVTSRLGRPYLDKKEGEGLKGNDRFEGYSLDLIDEVAKELGFTYEFKLVPDNQYGSLNKKTGQWNGLIRELQERRADLAICDLTITFDRRSAVDFTMPFMTLGISILYSKPVKQPPDLFSFLLPFSLDVWIYMATAYLGISLLLYFLARCSPYEWENPHPCNPDPDELELTFNLPNCLWFATGSLMAQGCDLLPKISPYEWNNPHPCNSNPTELENTLTMKNLIWHNCGSIMQQGSDIAPQAVSTRLCAGMWWFFTLIMISSYTANLAAFLTNERMEDTIESVEDLAKQNKIKYGVLNGGSTASFFRDSNVSMYQKMWSAMEAAQPSVFVKSNDEGVERVQKGKRTYAYFMESTSIEYQMERKCDLAQVGTLLDSKGYGIAMPFNSPYRTAISGAVLKMQESGKLQELKNKWWKEMHGGGACDGQDEAPPSNELGLSNVGGVFLVLICGCAVALFVAMLEFLWNVRKVAVQEKISPKEAFMLELKFAIRCHGTSKPVRRPKEPSTKGSFMQLDVFEKKGSM</sequence>
<dbReference type="CDD" id="cd06382">
    <property type="entry name" value="PBP1_iGluR_Kainate"/>
    <property type="match status" value="1"/>
</dbReference>
<dbReference type="FunFam" id="1.10.287.70:FF:000134">
    <property type="entry name" value="Glutamate receptor, ionotropic kainate"/>
    <property type="match status" value="1"/>
</dbReference>
<keyword evidence="8 15" id="KW-0472">Membrane</keyword>
<dbReference type="CDD" id="cd13714">
    <property type="entry name" value="PBP2_iGluR_Kainate"/>
    <property type="match status" value="1"/>
</dbReference>
<dbReference type="SMR" id="A0A482X154"/>
<reference evidence="18 19" key="1">
    <citation type="journal article" date="2017" name="Gigascience">
        <title>Genome sequence of the small brown planthopper, Laodelphax striatellus.</title>
        <authorList>
            <person name="Zhu J."/>
            <person name="Jiang F."/>
            <person name="Wang X."/>
            <person name="Yang P."/>
            <person name="Bao Y."/>
            <person name="Zhao W."/>
            <person name="Wang W."/>
            <person name="Lu H."/>
            <person name="Wang Q."/>
            <person name="Cui N."/>
            <person name="Li J."/>
            <person name="Chen X."/>
            <person name="Luo L."/>
            <person name="Yu J."/>
            <person name="Kang L."/>
            <person name="Cui F."/>
        </authorList>
    </citation>
    <scope>NUCLEOTIDE SEQUENCE [LARGE SCALE GENOMIC DNA]</scope>
    <source>
        <strain evidence="18">Lst14</strain>
    </source>
</reference>
<evidence type="ECO:0000313" key="19">
    <source>
        <dbReference type="Proteomes" id="UP000291343"/>
    </source>
</evidence>
<dbReference type="SUPFAM" id="SSF53822">
    <property type="entry name" value="Periplasmic binding protein-like I"/>
    <property type="match status" value="1"/>
</dbReference>
<dbReference type="AlphaFoldDB" id="A0A482X154"/>
<keyword evidence="5 15" id="KW-1133">Transmembrane helix</keyword>
<dbReference type="Pfam" id="PF00060">
    <property type="entry name" value="Lig_chan"/>
    <property type="match status" value="1"/>
</dbReference>
<keyword evidence="19" id="KW-1185">Reference proteome</keyword>
<comment type="similarity">
    <text evidence="1">Belongs to the glutamate-gated ion channel (TC 1.A.10.1) family.</text>
</comment>
<evidence type="ECO:0000256" key="12">
    <source>
        <dbReference type="ARBA" id="ARBA00023286"/>
    </source>
</evidence>
<dbReference type="Gene3D" id="3.40.190.10">
    <property type="entry name" value="Periplasmic binding protein-like II"/>
    <property type="match status" value="2"/>
</dbReference>
<keyword evidence="4 15" id="KW-0812">Transmembrane</keyword>
<dbReference type="InterPro" id="IPR028082">
    <property type="entry name" value="Peripla_BP_I"/>
</dbReference>
<dbReference type="GO" id="GO:0045211">
    <property type="term" value="C:postsynaptic membrane"/>
    <property type="evidence" value="ECO:0007669"/>
    <property type="project" value="UniProtKB-SubCell"/>
</dbReference>
<feature type="transmembrane region" description="Helical" evidence="15">
    <location>
        <begin position="845"/>
        <end position="869"/>
    </location>
</feature>
<evidence type="ECO:0000256" key="4">
    <source>
        <dbReference type="ARBA" id="ARBA00022692"/>
    </source>
</evidence>
<feature type="transmembrane region" description="Helical" evidence="15">
    <location>
        <begin position="535"/>
        <end position="554"/>
    </location>
</feature>
<keyword evidence="2" id="KW-0813">Transport</keyword>
<dbReference type="Pfam" id="PF01094">
    <property type="entry name" value="ANF_receptor"/>
    <property type="match status" value="1"/>
</dbReference>
<feature type="domain" description="Ionotropic glutamate receptor C-terminal" evidence="16">
    <location>
        <begin position="405"/>
        <end position="821"/>
    </location>
</feature>
<evidence type="ECO:0000256" key="13">
    <source>
        <dbReference type="ARBA" id="ARBA00023303"/>
    </source>
</evidence>
<keyword evidence="3" id="KW-1003">Cell membrane</keyword>
<dbReference type="InterPro" id="IPR001828">
    <property type="entry name" value="ANF_lig-bd_rcpt"/>
</dbReference>
<dbReference type="Proteomes" id="UP000291343">
    <property type="component" value="Unassembled WGS sequence"/>
</dbReference>
<keyword evidence="11" id="KW-0628">Postsynaptic cell membrane</keyword>
<dbReference type="OrthoDB" id="5984008at2759"/>
<dbReference type="InterPro" id="IPR001320">
    <property type="entry name" value="Iontro_rcpt_C"/>
</dbReference>
<dbReference type="Gene3D" id="3.40.50.2300">
    <property type="match status" value="2"/>
</dbReference>
<name>A0A482X154_LAOST</name>